<dbReference type="AlphaFoldDB" id="A0A0A8YU49"/>
<proteinExistence type="predicted"/>
<reference evidence="1" key="1">
    <citation type="submission" date="2014-09" db="EMBL/GenBank/DDBJ databases">
        <authorList>
            <person name="Magalhaes I.L.F."/>
            <person name="Oliveira U."/>
            <person name="Santos F.R."/>
            <person name="Vidigal T.H.D.A."/>
            <person name="Brescovit A.D."/>
            <person name="Santos A.J."/>
        </authorList>
    </citation>
    <scope>NUCLEOTIDE SEQUENCE</scope>
    <source>
        <tissue evidence="1">Shoot tissue taken approximately 20 cm above the soil surface</tissue>
    </source>
</reference>
<name>A0A0A8YU49_ARUDO</name>
<reference evidence="1" key="2">
    <citation type="journal article" date="2015" name="Data Brief">
        <title>Shoot transcriptome of the giant reed, Arundo donax.</title>
        <authorList>
            <person name="Barrero R.A."/>
            <person name="Guerrero F.D."/>
            <person name="Moolhuijzen P."/>
            <person name="Goolsby J.A."/>
            <person name="Tidwell J."/>
            <person name="Bellgard S.E."/>
            <person name="Bellgard M.I."/>
        </authorList>
    </citation>
    <scope>NUCLEOTIDE SEQUENCE</scope>
    <source>
        <tissue evidence="1">Shoot tissue taken approximately 20 cm above the soil surface</tissue>
    </source>
</reference>
<accession>A0A0A8YU49</accession>
<dbReference type="EMBL" id="GBRH01271803">
    <property type="protein sequence ID" value="JAD26092.1"/>
    <property type="molecule type" value="Transcribed_RNA"/>
</dbReference>
<protein>
    <submittedName>
        <fullName evidence="1">Uncharacterized protein</fullName>
    </submittedName>
</protein>
<organism evidence="1">
    <name type="scientific">Arundo donax</name>
    <name type="common">Giant reed</name>
    <name type="synonym">Donax arundinaceus</name>
    <dbReference type="NCBI Taxonomy" id="35708"/>
    <lineage>
        <taxon>Eukaryota</taxon>
        <taxon>Viridiplantae</taxon>
        <taxon>Streptophyta</taxon>
        <taxon>Embryophyta</taxon>
        <taxon>Tracheophyta</taxon>
        <taxon>Spermatophyta</taxon>
        <taxon>Magnoliopsida</taxon>
        <taxon>Liliopsida</taxon>
        <taxon>Poales</taxon>
        <taxon>Poaceae</taxon>
        <taxon>PACMAD clade</taxon>
        <taxon>Arundinoideae</taxon>
        <taxon>Arundineae</taxon>
        <taxon>Arundo</taxon>
    </lineage>
</organism>
<sequence>MIFIFTLCAYFSDLSTCSDDLNNFRHFRGVILN</sequence>
<evidence type="ECO:0000313" key="1">
    <source>
        <dbReference type="EMBL" id="JAD26092.1"/>
    </source>
</evidence>